<evidence type="ECO:0008006" key="4">
    <source>
        <dbReference type="Google" id="ProtNLM"/>
    </source>
</evidence>
<sequence>MGLGLPETAAETEATTSATVNRLRHAHAALVERLPELRAARPAEQRRILHRRLAEAAAAQPLDTRPARTVRLDGERATRRRTRAAIGLPVSFAVAVGLAMAVSPDRGAPAPEPEQRPAATQPGSR</sequence>
<dbReference type="Proteomes" id="UP000807371">
    <property type="component" value="Unassembled WGS sequence"/>
</dbReference>
<feature type="region of interest" description="Disordered" evidence="1">
    <location>
        <begin position="59"/>
        <end position="78"/>
    </location>
</feature>
<evidence type="ECO:0000256" key="1">
    <source>
        <dbReference type="SAM" id="MobiDB-lite"/>
    </source>
</evidence>
<evidence type="ECO:0000313" key="3">
    <source>
        <dbReference type="Proteomes" id="UP000807371"/>
    </source>
</evidence>
<gene>
    <name evidence="2" type="ORF">IHE55_17635</name>
</gene>
<comment type="caution">
    <text evidence="2">The sequence shown here is derived from an EMBL/GenBank/DDBJ whole genome shotgun (WGS) entry which is preliminary data.</text>
</comment>
<feature type="region of interest" description="Disordered" evidence="1">
    <location>
        <begin position="103"/>
        <end position="125"/>
    </location>
</feature>
<protein>
    <recommendedName>
        <fullName evidence="4">DUF3618 domain-containing protein</fullName>
    </recommendedName>
</protein>
<keyword evidence="3" id="KW-1185">Reference proteome</keyword>
<dbReference type="EMBL" id="JACYXC010000001">
    <property type="protein sequence ID" value="MBH5336496.1"/>
    <property type="molecule type" value="Genomic_DNA"/>
</dbReference>
<feature type="compositionally biased region" description="Low complexity" evidence="1">
    <location>
        <begin position="116"/>
        <end position="125"/>
    </location>
</feature>
<proteinExistence type="predicted"/>
<dbReference type="RefSeq" id="WP_197989900.1">
    <property type="nucleotide sequence ID" value="NZ_JACYXC010000001.1"/>
</dbReference>
<reference evidence="2 3" key="1">
    <citation type="submission" date="2020-09" db="EMBL/GenBank/DDBJ databases">
        <title>Biosynthesis of the nuclear factor of activated T cells inhibitor NFAT-133 and its congeners in Streptomyces pactum.</title>
        <authorList>
            <person name="Zhou W."/>
            <person name="Posri P."/>
            <person name="Abugrain M.E."/>
            <person name="Weisberg A.J."/>
            <person name="Chang J.H."/>
            <person name="Mahmud T."/>
        </authorList>
    </citation>
    <scope>NUCLEOTIDE SEQUENCE [LARGE SCALE GENOMIC DNA]</scope>
    <source>
        <strain evidence="2 3">ATCC 27456</strain>
    </source>
</reference>
<name>A0ABS0NMU6_9ACTN</name>
<evidence type="ECO:0000313" key="2">
    <source>
        <dbReference type="EMBL" id="MBH5336496.1"/>
    </source>
</evidence>
<accession>A0ABS0NMU6</accession>
<organism evidence="2 3">
    <name type="scientific">Streptomyces pactum</name>
    <dbReference type="NCBI Taxonomy" id="68249"/>
    <lineage>
        <taxon>Bacteria</taxon>
        <taxon>Bacillati</taxon>
        <taxon>Actinomycetota</taxon>
        <taxon>Actinomycetes</taxon>
        <taxon>Kitasatosporales</taxon>
        <taxon>Streptomycetaceae</taxon>
        <taxon>Streptomyces</taxon>
    </lineage>
</organism>